<evidence type="ECO:0000313" key="2">
    <source>
        <dbReference type="Proteomes" id="UP001213972"/>
    </source>
</evidence>
<organism evidence="1 2">
    <name type="scientific">Candidatus Microbacterium phytovorans</name>
    <dbReference type="NCBI Taxonomy" id="3121374"/>
    <lineage>
        <taxon>Bacteria</taxon>
        <taxon>Bacillati</taxon>
        <taxon>Actinomycetota</taxon>
        <taxon>Actinomycetes</taxon>
        <taxon>Micrococcales</taxon>
        <taxon>Microbacteriaceae</taxon>
        <taxon>Microbacterium</taxon>
    </lineage>
</organism>
<protein>
    <submittedName>
        <fullName evidence="1">Uncharacterized protein</fullName>
    </submittedName>
</protein>
<name>A0AAJ5W2B3_9MICO</name>
<proteinExistence type="predicted"/>
<dbReference type="AlphaFoldDB" id="A0AAJ5W2B3"/>
<evidence type="ECO:0000313" key="1">
    <source>
        <dbReference type="EMBL" id="WEK13366.1"/>
    </source>
</evidence>
<dbReference type="Proteomes" id="UP001213972">
    <property type="component" value="Chromosome"/>
</dbReference>
<sequence length="117" mass="12370">MMATDLPGEELFIGQVIALLPVSRRAADAVGDDAALRAALAGAGDTDPRRGRARTYSVVTFEPHRGIFLLDGKEIEVSIHPLDVDTPLEAAVFRVTSISGRSLRVKRAVAATDATAS</sequence>
<reference evidence="1" key="1">
    <citation type="submission" date="2023-03" db="EMBL/GenBank/DDBJ databases">
        <title>Andean soil-derived lignocellulolytic bacterial consortium as a source of novel taxa and putative plastic-active enzymes.</title>
        <authorList>
            <person name="Diaz-Garcia L."/>
            <person name="Chuvochina M."/>
            <person name="Feuerriegel G."/>
            <person name="Bunk B."/>
            <person name="Sproer C."/>
            <person name="Streit W.R."/>
            <person name="Rodriguez L.M."/>
            <person name="Overmann J."/>
            <person name="Jimenez D.J."/>
        </authorList>
    </citation>
    <scope>NUCLEOTIDE SEQUENCE</scope>
    <source>
        <strain evidence="1">MAG 4610</strain>
    </source>
</reference>
<gene>
    <name evidence="1" type="ORF">P0Y48_13025</name>
</gene>
<accession>A0AAJ5W2B3</accession>
<dbReference type="EMBL" id="CP119321">
    <property type="protein sequence ID" value="WEK13366.1"/>
    <property type="molecule type" value="Genomic_DNA"/>
</dbReference>